<dbReference type="PANTHER" id="PTHR30055">
    <property type="entry name" value="HTH-TYPE TRANSCRIPTIONAL REGULATOR RUTR"/>
    <property type="match status" value="1"/>
</dbReference>
<proteinExistence type="predicted"/>
<name>A0ABU7L6S0_9NOCA</name>
<evidence type="ECO:0000313" key="7">
    <source>
        <dbReference type="Proteomes" id="UP001336020"/>
    </source>
</evidence>
<keyword evidence="7" id="KW-1185">Reference proteome</keyword>
<keyword evidence="1" id="KW-0805">Transcription regulation</keyword>
<dbReference type="PROSITE" id="PS50977">
    <property type="entry name" value="HTH_TETR_2"/>
    <property type="match status" value="1"/>
</dbReference>
<dbReference type="Gene3D" id="1.10.357.10">
    <property type="entry name" value="Tetracycline Repressor, domain 2"/>
    <property type="match status" value="1"/>
</dbReference>
<evidence type="ECO:0000259" key="5">
    <source>
        <dbReference type="PROSITE" id="PS50977"/>
    </source>
</evidence>
<dbReference type="InterPro" id="IPR009057">
    <property type="entry name" value="Homeodomain-like_sf"/>
</dbReference>
<feature type="domain" description="HTH tetR-type" evidence="5">
    <location>
        <begin position="1"/>
        <end position="56"/>
    </location>
</feature>
<feature type="DNA-binding region" description="H-T-H motif" evidence="4">
    <location>
        <begin position="19"/>
        <end position="38"/>
    </location>
</feature>
<sequence length="187" mass="21038">MMIKAAYRVLSLEQSHPVTVSAICAQAGLSTRSFYRHFRSKDDLLLAVLTEETNRAADELADRLRKAGPPMAGLEEWIRFFLSLSSEPRRRRRVKVMDSPEIIRAVGYAATMEQISARHRDPLVLILRQGAADGSFRTSTPESDAAIIQDIVMNASFRRRRESVDENHHIGFAQIIDFVSRAIGPDS</sequence>
<gene>
    <name evidence="6" type="ORF">Q7514_06835</name>
</gene>
<organism evidence="6 7">
    <name type="scientific">Rhodococcus artemisiae</name>
    <dbReference type="NCBI Taxonomy" id="714159"/>
    <lineage>
        <taxon>Bacteria</taxon>
        <taxon>Bacillati</taxon>
        <taxon>Actinomycetota</taxon>
        <taxon>Actinomycetes</taxon>
        <taxon>Mycobacteriales</taxon>
        <taxon>Nocardiaceae</taxon>
        <taxon>Rhodococcus</taxon>
    </lineage>
</organism>
<dbReference type="Pfam" id="PF00440">
    <property type="entry name" value="TetR_N"/>
    <property type="match status" value="1"/>
</dbReference>
<keyword evidence="2 4" id="KW-0238">DNA-binding</keyword>
<evidence type="ECO:0000313" key="6">
    <source>
        <dbReference type="EMBL" id="MEE2057241.1"/>
    </source>
</evidence>
<evidence type="ECO:0000256" key="3">
    <source>
        <dbReference type="ARBA" id="ARBA00023163"/>
    </source>
</evidence>
<evidence type="ECO:0000256" key="2">
    <source>
        <dbReference type="ARBA" id="ARBA00023125"/>
    </source>
</evidence>
<dbReference type="EMBL" id="JAUTXY010000002">
    <property type="protein sequence ID" value="MEE2057241.1"/>
    <property type="molecule type" value="Genomic_DNA"/>
</dbReference>
<evidence type="ECO:0000256" key="1">
    <source>
        <dbReference type="ARBA" id="ARBA00023015"/>
    </source>
</evidence>
<dbReference type="Proteomes" id="UP001336020">
    <property type="component" value="Unassembled WGS sequence"/>
</dbReference>
<keyword evidence="3" id="KW-0804">Transcription</keyword>
<dbReference type="RefSeq" id="WP_330132491.1">
    <property type="nucleotide sequence ID" value="NZ_JAUTXY010000002.1"/>
</dbReference>
<dbReference type="InterPro" id="IPR036271">
    <property type="entry name" value="Tet_transcr_reg_TetR-rel_C_sf"/>
</dbReference>
<dbReference type="InterPro" id="IPR001647">
    <property type="entry name" value="HTH_TetR"/>
</dbReference>
<comment type="caution">
    <text evidence="6">The sequence shown here is derived from an EMBL/GenBank/DDBJ whole genome shotgun (WGS) entry which is preliminary data.</text>
</comment>
<evidence type="ECO:0000256" key="4">
    <source>
        <dbReference type="PROSITE-ProRule" id="PRU00335"/>
    </source>
</evidence>
<accession>A0ABU7L6S0</accession>
<dbReference type="SUPFAM" id="SSF46689">
    <property type="entry name" value="Homeodomain-like"/>
    <property type="match status" value="1"/>
</dbReference>
<dbReference type="InterPro" id="IPR050109">
    <property type="entry name" value="HTH-type_TetR-like_transc_reg"/>
</dbReference>
<dbReference type="PANTHER" id="PTHR30055:SF234">
    <property type="entry name" value="HTH-TYPE TRANSCRIPTIONAL REGULATOR BETI"/>
    <property type="match status" value="1"/>
</dbReference>
<protein>
    <submittedName>
        <fullName evidence="6">Helix-turn-helix domain-containing protein</fullName>
    </submittedName>
</protein>
<dbReference type="SUPFAM" id="SSF48498">
    <property type="entry name" value="Tetracyclin repressor-like, C-terminal domain"/>
    <property type="match status" value="1"/>
</dbReference>
<reference evidence="6 7" key="1">
    <citation type="submission" date="2023-07" db="EMBL/GenBank/DDBJ databases">
        <authorList>
            <person name="Girao M."/>
            <person name="Carvalho M.F."/>
        </authorList>
    </citation>
    <scope>NUCLEOTIDE SEQUENCE [LARGE SCALE GENOMIC DNA]</scope>
    <source>
        <strain evidence="6 7">YIM65754</strain>
    </source>
</reference>